<protein>
    <submittedName>
        <fullName evidence="1">Metabolite traffic protein EboE</fullName>
    </submittedName>
</protein>
<evidence type="ECO:0000313" key="2">
    <source>
        <dbReference type="Proteomes" id="UP001580928"/>
    </source>
</evidence>
<dbReference type="RefSeq" id="WP_375555896.1">
    <property type="nucleotide sequence ID" value="NZ_JBBVGT010000001.1"/>
</dbReference>
<evidence type="ECO:0000313" key="1">
    <source>
        <dbReference type="EMBL" id="MFB5944315.1"/>
    </source>
</evidence>
<keyword evidence="2" id="KW-1185">Reference proteome</keyword>
<accession>A0ABV5CCH2</accession>
<dbReference type="SUPFAM" id="SSF51658">
    <property type="entry name" value="Xylose isomerase-like"/>
    <property type="match status" value="1"/>
</dbReference>
<dbReference type="NCBIfam" id="NF035939">
    <property type="entry name" value="TIM_EboE"/>
    <property type="match status" value="1"/>
</dbReference>
<dbReference type="EMBL" id="JBBVGT010000001">
    <property type="protein sequence ID" value="MFB5944315.1"/>
    <property type="molecule type" value="Genomic_DNA"/>
</dbReference>
<comment type="caution">
    <text evidence="1">The sequence shown here is derived from an EMBL/GenBank/DDBJ whole genome shotgun (WGS) entry which is preliminary data.</text>
</comment>
<name>A0ABV5CCH2_9SPHI</name>
<dbReference type="Gene3D" id="3.20.20.150">
    <property type="entry name" value="Divalent-metal-dependent TIM barrel enzymes"/>
    <property type="match status" value="1"/>
</dbReference>
<dbReference type="InterPro" id="IPR036237">
    <property type="entry name" value="Xyl_isomerase-like_sf"/>
</dbReference>
<gene>
    <name evidence="1" type="primary">eboE</name>
    <name evidence="1" type="ORF">WKR92_00575</name>
</gene>
<dbReference type="Proteomes" id="UP001580928">
    <property type="component" value="Unassembled WGS sequence"/>
</dbReference>
<proteinExistence type="predicted"/>
<reference evidence="1 2" key="1">
    <citation type="submission" date="2024-04" db="EMBL/GenBank/DDBJ databases">
        <title>Albibacterium profundi sp. nov., isolated from sediment of the Challenger Deep of Mariana Trench.</title>
        <authorList>
            <person name="Wang Y."/>
        </authorList>
    </citation>
    <scope>NUCLEOTIDE SEQUENCE [LARGE SCALE GENOMIC DNA]</scope>
    <source>
        <strain evidence="1 2">RHL897</strain>
    </source>
</reference>
<sequence length="406" mass="47592">MLVDSAHLSYCTNIHAGDGWQEHFDALKTNLPKVKQRLSPDRAFGIGLRISNRASHELQSEENFQEFTNWLDANDMYIFTMNGFPYGEFHHEEVKENVHSPDWTSTDRLFYTLRLIGILAKFLPDGMDGGISTSPLSYRRWFKTEETKKIATQVATRNIIEVVEQLYRIKHVSDKILHLDIEPEPDGLLETGDEFLNWYHEYLIPIGRQHFQNKFNLDEDKADEVIKTHVRLCYDVCHFALGYEDHEEMMRKLEAEQILIGKFQISAALKANFPKEPRKRKLITQAFAEFDEPTYLHQVIAQTDTGKIRRYKDLPDALADADHPDTQDATEWRAHFHVPVFLSEYELLESTQQDILKVLDLHKEKRRTAHIEVETYTWNVLPKDLKLPLENSIIRELTWVRDELTK</sequence>
<organism evidence="1 2">
    <name type="scientific">Albibacterium profundi</name>
    <dbReference type="NCBI Taxonomy" id="3134906"/>
    <lineage>
        <taxon>Bacteria</taxon>
        <taxon>Pseudomonadati</taxon>
        <taxon>Bacteroidota</taxon>
        <taxon>Sphingobacteriia</taxon>
        <taxon>Sphingobacteriales</taxon>
        <taxon>Sphingobacteriaceae</taxon>
        <taxon>Albibacterium</taxon>
    </lineage>
</organism>